<geneLocation type="plasmid" evidence="1 2">
    <name>pEcWSU1_A</name>
</geneLocation>
<dbReference type="Proteomes" id="UP000007838">
    <property type="component" value="Plasmid pEcWSU1_A"/>
</dbReference>
<dbReference type="KEGG" id="eec:EcWSU1_A063"/>
<evidence type="ECO:0000313" key="1">
    <source>
        <dbReference type="EMBL" id="AEW76037.1"/>
    </source>
</evidence>
<name>G8LQE1_9ENTR</name>
<gene>
    <name evidence="1" type="ORF">EcWSU1_A063</name>
</gene>
<accession>G8LQE1</accession>
<evidence type="ECO:0000313" key="2">
    <source>
        <dbReference type="Proteomes" id="UP000007838"/>
    </source>
</evidence>
<dbReference type="EMBL" id="CP002887">
    <property type="protein sequence ID" value="AEW76037.1"/>
    <property type="molecule type" value="Genomic_DNA"/>
</dbReference>
<dbReference type="AlphaFoldDB" id="G8LQE1"/>
<reference evidence="1 2" key="1">
    <citation type="journal article" date="2011" name="Stand. Genomic Sci.">
        <title>Complete genome of the onion pathogen Enterobacter cloacae EcWSU1.</title>
        <authorList>
            <person name="Humann J.L."/>
            <person name="Wildung M."/>
            <person name="Cheng C.H."/>
            <person name="Lee T."/>
            <person name="Stewart J.E."/>
            <person name="Drew J.C."/>
            <person name="Triplett E.W."/>
            <person name="Main D."/>
            <person name="Schroeder B.K."/>
        </authorList>
    </citation>
    <scope>NUCLEOTIDE SEQUENCE [LARGE SCALE GENOMIC DNA]</scope>
    <source>
        <strain evidence="1 2">EcWSU1</strain>
        <plasmid evidence="1 2">pEcWSU1_A</plasmid>
    </source>
</reference>
<sequence>MMFTRSRNEGMAGIFVDGNPYMFCSNSFPVSSYREGIEETGKVFNYANLVFPKYISVGWLFPVDTSPAKLPGFD</sequence>
<keyword evidence="1" id="KW-0614">Plasmid</keyword>
<organism evidence="1 2">
    <name type="scientific">Enterobacter ludwigii</name>
    <dbReference type="NCBI Taxonomy" id="299767"/>
    <lineage>
        <taxon>Bacteria</taxon>
        <taxon>Pseudomonadati</taxon>
        <taxon>Pseudomonadota</taxon>
        <taxon>Gammaproteobacteria</taxon>
        <taxon>Enterobacterales</taxon>
        <taxon>Enterobacteriaceae</taxon>
        <taxon>Enterobacter</taxon>
        <taxon>Enterobacter cloacae complex</taxon>
    </lineage>
</organism>
<proteinExistence type="predicted"/>
<protein>
    <submittedName>
        <fullName evidence="1">Uncharacterized protein</fullName>
    </submittedName>
</protein>
<dbReference type="HOGENOM" id="CLU_2681961_0_0_6"/>